<keyword evidence="7 9" id="KW-0030">Aminoacyl-tRNA synthetase</keyword>
<comment type="subcellular location">
    <subcellularLocation>
        <location evidence="9">Cytoplasm</location>
    </subcellularLocation>
</comment>
<feature type="domain" description="Methionyl/Valyl/Leucyl/Isoleucyl-tRNA synthetase anticodon-binding" evidence="12">
    <location>
        <begin position="701"/>
        <end position="824"/>
    </location>
</feature>
<dbReference type="InterPro" id="IPR002300">
    <property type="entry name" value="aa-tRNA-synth_Ia"/>
</dbReference>
<proteinExistence type="inferred from homology"/>
<dbReference type="PRINTS" id="PR00985">
    <property type="entry name" value="TRNASYNTHLEU"/>
</dbReference>
<name>A0ABU7JAP4_9GAMM</name>
<evidence type="ECO:0000313" key="16">
    <source>
        <dbReference type="Proteomes" id="UP001339167"/>
    </source>
</evidence>
<evidence type="ECO:0000256" key="8">
    <source>
        <dbReference type="ARBA" id="ARBA00047469"/>
    </source>
</evidence>
<keyword evidence="5 9" id="KW-0067">ATP-binding</keyword>
<feature type="binding site" evidence="9">
    <location>
        <position position="624"/>
    </location>
    <ligand>
        <name>ATP</name>
        <dbReference type="ChEBI" id="CHEBI:30616"/>
    </ligand>
</feature>
<accession>A0ABU7JAP4</accession>
<dbReference type="GO" id="GO:0004823">
    <property type="term" value="F:leucine-tRNA ligase activity"/>
    <property type="evidence" value="ECO:0007669"/>
    <property type="project" value="UniProtKB-EC"/>
</dbReference>
<keyword evidence="2 9" id="KW-0963">Cytoplasm</keyword>
<feature type="domain" description="Aminoacyl-tRNA synthetase class Ia" evidence="11">
    <location>
        <begin position="620"/>
        <end position="660"/>
    </location>
</feature>
<sequence>MHEQYNPHQIETALQQQWDNDQVFKVVEDDSKEKFYCLSMFPYPSGRLHMGHVRNYTIGDVISRFQRMQGKNVMQPMGWDAFGLPAENAAINHKTAPAKWTYENIDYMRTQLKRLGFGYDWSRELATCKPEYYRWEQWFFTKLYEKGLVYKKMSTVNWDPIDQCVLANEQVIDGRGWRSGALVEQRELAQWFIKITDYAEELLADLDQLDEWPEQVRTMQKNWIGRSEGVEITFDVADSDQQVSVFTTRPDTLYGVTYMAVAAQHPLALQAAANNPALAAFIEECKGGKVAEAELATMEKKGMATGIYAVHPLTGAKLPIWVANFVLMDYGSGAVMSVPAHDQRDYEFAGKYQLPIQQVIAPLDDSTTLDLTKAAFTDKGKLVNSAEFNGLDFTAAFNAIAEKLAALGRGQVRVNYRLRDWGVSRQRYWGTPIPMLTLEDGSQVPVPAEQLPVRLPEDVVMDGVQSPIKADPEWAKTSYQGQPAFHETDTFDTFMESSWYYARYTCPNNDSSMLDPAKANYWLPVDQYIGGIEHAILHLLYSRFFHKLLRDVGLVQSDEPFKRLLCQGMVLAETFYREHDNGSKSWFSPQDVSVERDDKGRILSATLNSDGQPVLSAGMSKMSKSKNNGIDPQQVIEQFGADTVRLFMMFTAPPEQTLEWSDSAVEGAHRFLKRIYALVHNYSQYQATTALDLAALTNEQKVLRRELHKTIAKVTDDLARRYTFNTAIAAIMELSNKLQKAPLETEQDKAVMQEAVLALLQMLNPITPHLCQFLWRELGQQTALEDGNWPQVDNSALVEDEKLIVVQVNGKVRAKLTVAADANQEQVLEQAKADDNVQRYLEGVSIRKAIYVPGKLLNLVVG</sequence>
<dbReference type="NCBIfam" id="TIGR00396">
    <property type="entry name" value="leuS_bact"/>
    <property type="match status" value="1"/>
</dbReference>
<dbReference type="InterPro" id="IPR025709">
    <property type="entry name" value="Leu_tRNA-synth_edit"/>
</dbReference>
<evidence type="ECO:0000256" key="5">
    <source>
        <dbReference type="ARBA" id="ARBA00022840"/>
    </source>
</evidence>
<evidence type="ECO:0000313" key="15">
    <source>
        <dbReference type="EMBL" id="MEE2022772.1"/>
    </source>
</evidence>
<dbReference type="InterPro" id="IPR002302">
    <property type="entry name" value="Leu-tRNA-ligase"/>
</dbReference>
<evidence type="ECO:0000259" key="12">
    <source>
        <dbReference type="Pfam" id="PF08264"/>
    </source>
</evidence>
<evidence type="ECO:0000259" key="13">
    <source>
        <dbReference type="Pfam" id="PF09334"/>
    </source>
</evidence>
<dbReference type="SUPFAM" id="SSF50677">
    <property type="entry name" value="ValRS/IleRS/LeuRS editing domain"/>
    <property type="match status" value="1"/>
</dbReference>
<dbReference type="Pfam" id="PF09334">
    <property type="entry name" value="tRNA-synt_1g"/>
    <property type="match status" value="1"/>
</dbReference>
<dbReference type="SUPFAM" id="SSF52374">
    <property type="entry name" value="Nucleotidylyl transferase"/>
    <property type="match status" value="1"/>
</dbReference>
<dbReference type="InterPro" id="IPR014729">
    <property type="entry name" value="Rossmann-like_a/b/a_fold"/>
</dbReference>
<evidence type="ECO:0000256" key="7">
    <source>
        <dbReference type="ARBA" id="ARBA00023146"/>
    </source>
</evidence>
<dbReference type="EMBL" id="JAUGZK010000001">
    <property type="protein sequence ID" value="MEE2022772.1"/>
    <property type="molecule type" value="Genomic_DNA"/>
</dbReference>
<feature type="short sequence motif" description="'KMSKS' region" evidence="9">
    <location>
        <begin position="621"/>
        <end position="625"/>
    </location>
</feature>
<evidence type="ECO:0000256" key="6">
    <source>
        <dbReference type="ARBA" id="ARBA00022917"/>
    </source>
</evidence>
<evidence type="ECO:0000256" key="10">
    <source>
        <dbReference type="RuleBase" id="RU363035"/>
    </source>
</evidence>
<dbReference type="Pfam" id="PF00133">
    <property type="entry name" value="tRNA-synt_1"/>
    <property type="match status" value="2"/>
</dbReference>
<dbReference type="Pfam" id="PF13603">
    <property type="entry name" value="tRNA-synt_1_2"/>
    <property type="match status" value="1"/>
</dbReference>
<dbReference type="CDD" id="cd00812">
    <property type="entry name" value="LeuRS_core"/>
    <property type="match status" value="1"/>
</dbReference>
<keyword evidence="4 9" id="KW-0547">Nucleotide-binding</keyword>
<comment type="catalytic activity">
    <reaction evidence="8 9">
        <text>tRNA(Leu) + L-leucine + ATP = L-leucyl-tRNA(Leu) + AMP + diphosphate</text>
        <dbReference type="Rhea" id="RHEA:11688"/>
        <dbReference type="Rhea" id="RHEA-COMP:9613"/>
        <dbReference type="Rhea" id="RHEA-COMP:9622"/>
        <dbReference type="ChEBI" id="CHEBI:30616"/>
        <dbReference type="ChEBI" id="CHEBI:33019"/>
        <dbReference type="ChEBI" id="CHEBI:57427"/>
        <dbReference type="ChEBI" id="CHEBI:78442"/>
        <dbReference type="ChEBI" id="CHEBI:78494"/>
        <dbReference type="ChEBI" id="CHEBI:456215"/>
        <dbReference type="EC" id="6.1.1.4"/>
    </reaction>
</comment>
<dbReference type="SUPFAM" id="SSF47323">
    <property type="entry name" value="Anticodon-binding domain of a subclass of class I aminoacyl-tRNA synthetases"/>
    <property type="match status" value="1"/>
</dbReference>
<evidence type="ECO:0000256" key="3">
    <source>
        <dbReference type="ARBA" id="ARBA00022598"/>
    </source>
</evidence>
<comment type="similarity">
    <text evidence="1 9 10">Belongs to the class-I aminoacyl-tRNA synthetase family.</text>
</comment>
<dbReference type="InterPro" id="IPR013155">
    <property type="entry name" value="M/V/L/I-tRNA-synth_anticd-bd"/>
</dbReference>
<keyword evidence="16" id="KW-1185">Reference proteome</keyword>
<dbReference type="EC" id="6.1.1.4" evidence="9"/>
<dbReference type="Gene3D" id="1.10.730.10">
    <property type="entry name" value="Isoleucyl-tRNA Synthetase, Domain 1"/>
    <property type="match status" value="1"/>
</dbReference>
<dbReference type="Gene3D" id="3.90.740.10">
    <property type="entry name" value="Valyl/Leucyl/Isoleucyl-tRNA synthetase, editing domain"/>
    <property type="match status" value="1"/>
</dbReference>
<feature type="domain" description="Methionyl/Leucyl tRNA synthetase" evidence="13">
    <location>
        <begin position="39"/>
        <end position="171"/>
    </location>
</feature>
<comment type="caution">
    <text evidence="15">The sequence shown here is derived from an EMBL/GenBank/DDBJ whole genome shotgun (WGS) entry which is preliminary data.</text>
</comment>
<dbReference type="InterPro" id="IPR009008">
    <property type="entry name" value="Val/Leu/Ile-tRNA-synth_edit"/>
</dbReference>
<keyword evidence="6 9" id="KW-0648">Protein biosynthesis</keyword>
<organism evidence="15 16">
    <name type="scientific">Alkalimonas mucilaginosa</name>
    <dbReference type="NCBI Taxonomy" id="3057676"/>
    <lineage>
        <taxon>Bacteria</taxon>
        <taxon>Pseudomonadati</taxon>
        <taxon>Pseudomonadota</taxon>
        <taxon>Gammaproteobacteria</taxon>
        <taxon>Alkalimonas</taxon>
    </lineage>
</organism>
<feature type="domain" description="Leucyl-tRNA synthetase editing" evidence="14">
    <location>
        <begin position="221"/>
        <end position="404"/>
    </location>
</feature>
<feature type="short sequence motif" description="'HIGH' region" evidence="9">
    <location>
        <begin position="42"/>
        <end position="52"/>
    </location>
</feature>
<evidence type="ECO:0000256" key="1">
    <source>
        <dbReference type="ARBA" id="ARBA00005594"/>
    </source>
</evidence>
<evidence type="ECO:0000259" key="14">
    <source>
        <dbReference type="Pfam" id="PF13603"/>
    </source>
</evidence>
<evidence type="ECO:0000259" key="11">
    <source>
        <dbReference type="Pfam" id="PF00133"/>
    </source>
</evidence>
<dbReference type="Gene3D" id="2.20.28.290">
    <property type="match status" value="1"/>
</dbReference>
<dbReference type="Gene3D" id="3.10.20.590">
    <property type="match status" value="1"/>
</dbReference>
<dbReference type="PROSITE" id="PS00178">
    <property type="entry name" value="AA_TRNA_LIGASE_I"/>
    <property type="match status" value="1"/>
</dbReference>
<evidence type="ECO:0000256" key="4">
    <source>
        <dbReference type="ARBA" id="ARBA00022741"/>
    </source>
</evidence>
<dbReference type="InterPro" id="IPR009080">
    <property type="entry name" value="tRNAsynth_Ia_anticodon-bd"/>
</dbReference>
<dbReference type="InterPro" id="IPR001412">
    <property type="entry name" value="aa-tRNA-synth_I_CS"/>
</dbReference>
<dbReference type="Pfam" id="PF08264">
    <property type="entry name" value="Anticodon_1"/>
    <property type="match status" value="1"/>
</dbReference>
<evidence type="ECO:0000256" key="2">
    <source>
        <dbReference type="ARBA" id="ARBA00022490"/>
    </source>
</evidence>
<keyword evidence="3 9" id="KW-0436">Ligase</keyword>
<dbReference type="HAMAP" id="MF_00049_B">
    <property type="entry name" value="Leu_tRNA_synth_B"/>
    <property type="match status" value="1"/>
</dbReference>
<dbReference type="PANTHER" id="PTHR43740:SF2">
    <property type="entry name" value="LEUCINE--TRNA LIGASE, MITOCHONDRIAL"/>
    <property type="match status" value="1"/>
</dbReference>
<dbReference type="CDD" id="cd07958">
    <property type="entry name" value="Anticodon_Ia_Leu_BEm"/>
    <property type="match status" value="1"/>
</dbReference>
<reference evidence="15 16" key="1">
    <citation type="submission" date="2023-06" db="EMBL/GenBank/DDBJ databases">
        <title>Alkalimonas sp., MEB004 an alkaliphilic bacterium isolated from Lonar Lake, India.</title>
        <authorList>
            <person name="Joshi A."/>
            <person name="Thite S."/>
        </authorList>
    </citation>
    <scope>NUCLEOTIDE SEQUENCE [LARGE SCALE GENOMIC DNA]</scope>
    <source>
        <strain evidence="15 16">MEB004</strain>
    </source>
</reference>
<dbReference type="RefSeq" id="WP_330086134.1">
    <property type="nucleotide sequence ID" value="NZ_JAUGZK010000001.1"/>
</dbReference>
<dbReference type="Proteomes" id="UP001339167">
    <property type="component" value="Unassembled WGS sequence"/>
</dbReference>
<gene>
    <name evidence="9 15" type="primary">leuS</name>
    <name evidence="15" type="ORF">QWF21_00830</name>
</gene>
<evidence type="ECO:0000256" key="9">
    <source>
        <dbReference type="HAMAP-Rule" id="MF_00049"/>
    </source>
</evidence>
<dbReference type="Gene3D" id="3.40.50.620">
    <property type="entry name" value="HUPs"/>
    <property type="match status" value="2"/>
</dbReference>
<feature type="domain" description="Aminoacyl-tRNA synthetase class Ia" evidence="11">
    <location>
        <begin position="418"/>
        <end position="573"/>
    </location>
</feature>
<dbReference type="PANTHER" id="PTHR43740">
    <property type="entry name" value="LEUCYL-TRNA SYNTHETASE"/>
    <property type="match status" value="1"/>
</dbReference>
<protein>
    <recommendedName>
        <fullName evidence="9">Leucine--tRNA ligase</fullName>
        <ecNumber evidence="9">6.1.1.4</ecNumber>
    </recommendedName>
    <alternativeName>
        <fullName evidence="9">Leucyl-tRNA synthetase</fullName>
        <shortName evidence="9">LeuRS</shortName>
    </alternativeName>
</protein>
<dbReference type="InterPro" id="IPR015413">
    <property type="entry name" value="Methionyl/Leucyl_tRNA_Synth"/>
</dbReference>